<evidence type="ECO:0000256" key="5">
    <source>
        <dbReference type="SAM" id="MobiDB-lite"/>
    </source>
</evidence>
<dbReference type="AlphaFoldDB" id="B8LPZ1"/>
<evidence type="ECO:0000313" key="6">
    <source>
        <dbReference type="EMBL" id="ABR17721.1"/>
    </source>
</evidence>
<accession>B8LPZ1</accession>
<keyword evidence="2" id="KW-0812">Transmembrane</keyword>
<comment type="subcellular location">
    <subcellularLocation>
        <location evidence="1">Membrane</location>
        <topology evidence="1">Single-pass membrane protein</topology>
    </subcellularLocation>
</comment>
<dbReference type="PANTHER" id="PTHR12883:SF0">
    <property type="entry name" value="PAT COMPLEX SUBUNIT CCDC47"/>
    <property type="match status" value="1"/>
</dbReference>
<evidence type="ECO:0000256" key="2">
    <source>
        <dbReference type="ARBA" id="ARBA00022692"/>
    </source>
</evidence>
<feature type="compositionally biased region" description="Basic and acidic residues" evidence="5">
    <location>
        <begin position="452"/>
        <end position="480"/>
    </location>
</feature>
<name>B8LPZ1_PICSI</name>
<keyword evidence="4" id="KW-0472">Membrane</keyword>
<organism evidence="6">
    <name type="scientific">Picea sitchensis</name>
    <name type="common">Sitka spruce</name>
    <name type="synonym">Pinus sitchensis</name>
    <dbReference type="NCBI Taxonomy" id="3332"/>
    <lineage>
        <taxon>Eukaryota</taxon>
        <taxon>Viridiplantae</taxon>
        <taxon>Streptophyta</taxon>
        <taxon>Embryophyta</taxon>
        <taxon>Tracheophyta</taxon>
        <taxon>Spermatophyta</taxon>
        <taxon>Pinopsida</taxon>
        <taxon>Pinidae</taxon>
        <taxon>Conifers I</taxon>
        <taxon>Pinales</taxon>
        <taxon>Pinaceae</taxon>
        <taxon>Picea</taxon>
    </lineage>
</organism>
<feature type="compositionally biased region" description="Basic residues" evidence="5">
    <location>
        <begin position="481"/>
        <end position="495"/>
    </location>
</feature>
<dbReference type="PANTHER" id="PTHR12883">
    <property type="entry name" value="ADIPOCYTE-SPECIFIC PROTEIN 4-RELATED"/>
    <property type="match status" value="1"/>
</dbReference>
<protein>
    <recommendedName>
        <fullName evidence="7">Coiled-coil domain-containing protein 47</fullName>
    </recommendedName>
</protein>
<dbReference type="GO" id="GO:0032469">
    <property type="term" value="P:endoplasmic reticulum calcium ion homeostasis"/>
    <property type="evidence" value="ECO:0007669"/>
    <property type="project" value="InterPro"/>
</dbReference>
<sequence>MAKRGLVGLLPTTMAVLFPRLDRLWWYLALVSAIALLGQELARTSAMAAPAEFEGFGEDSDELEDETSSVFPVLVPPPVLTQSGFETDRGPPEEEIKVSKPSEIPNPTENPKPTIKSHSDYWDEDEFEGLPPVELTPPTNTNPSETPEANQGSRKPKNLPPAGPQSYYIEFFCVTFLIAFAVNYFFGRRQNEQIALAWAAQFATKDGIFEKNFSLLGTGDGNDTPLLLKEGQNVFKFYASGRRYCQGLLATMELQSRHDLISRMYNFIVPCKDEVNIEVYMNEDGMDAVVFALARKKAAKGMHKDTRDLQQYASLLTPPSNRKWLSEELVAIAESREVALDLVTDTVLDQVFGEKSFGKYGKGLISLHFTDQYPSGSHRKMLRFKFALPSASNMADMTRLIAIVPYYIDLVGRYKLSTQARAKADSARTKVNQELYKEQHIARQEAIQRRKEERRKTLEETDTKLSAEAIRRKEEKDRQRQLKKSMPKIKMTRVH</sequence>
<dbReference type="EMBL" id="EF677926">
    <property type="protein sequence ID" value="ABR17721.1"/>
    <property type="molecule type" value="mRNA"/>
</dbReference>
<dbReference type="GO" id="GO:0005783">
    <property type="term" value="C:endoplasmic reticulum"/>
    <property type="evidence" value="ECO:0007669"/>
    <property type="project" value="InterPro"/>
</dbReference>
<evidence type="ECO:0008006" key="7">
    <source>
        <dbReference type="Google" id="ProtNLM"/>
    </source>
</evidence>
<feature type="compositionally biased region" description="Basic and acidic residues" evidence="5">
    <location>
        <begin position="86"/>
        <end position="100"/>
    </location>
</feature>
<dbReference type="GO" id="GO:0016020">
    <property type="term" value="C:membrane"/>
    <property type="evidence" value="ECO:0007669"/>
    <property type="project" value="UniProtKB-SubCell"/>
</dbReference>
<dbReference type="InterPro" id="IPR012879">
    <property type="entry name" value="CCDC47"/>
</dbReference>
<dbReference type="Pfam" id="PF07946">
    <property type="entry name" value="CCDC47"/>
    <property type="match status" value="1"/>
</dbReference>
<evidence type="ECO:0000256" key="3">
    <source>
        <dbReference type="ARBA" id="ARBA00022989"/>
    </source>
</evidence>
<feature type="compositionally biased region" description="Low complexity" evidence="5">
    <location>
        <begin position="136"/>
        <end position="148"/>
    </location>
</feature>
<reference evidence="6" key="1">
    <citation type="submission" date="2007-06" db="EMBL/GenBank/DDBJ databases">
        <title>Full length cDNA sequences from Sitka Spruce (Picea sitchensis).</title>
        <authorList>
            <person name="Ralph S.G."/>
            <person name="Chun H.E."/>
            <person name="Liao N."/>
            <person name="Ali J."/>
            <person name="Reid K."/>
            <person name="Kolosova N."/>
            <person name="Cooper N."/>
            <person name="Cullis C."/>
            <person name="Jancsik S."/>
            <person name="Moore R."/>
            <person name="Mayo M."/>
            <person name="Wagner S."/>
            <person name="Holt R.A."/>
            <person name="Jones S.J.M."/>
            <person name="Marra M.A."/>
            <person name="Ritland C.E."/>
            <person name="Ritland K."/>
            <person name="Bohlmann J."/>
        </authorList>
    </citation>
    <scope>NUCLEOTIDE SEQUENCE</scope>
    <source>
        <tissue evidence="6">Green portion of the leader tissue</tissue>
    </source>
</reference>
<feature type="region of interest" description="Disordered" evidence="5">
    <location>
        <begin position="452"/>
        <end position="495"/>
    </location>
</feature>
<evidence type="ECO:0000256" key="4">
    <source>
        <dbReference type="ARBA" id="ARBA00023136"/>
    </source>
</evidence>
<dbReference type="GO" id="GO:0005509">
    <property type="term" value="F:calcium ion binding"/>
    <property type="evidence" value="ECO:0007669"/>
    <property type="project" value="InterPro"/>
</dbReference>
<proteinExistence type="evidence at transcript level"/>
<feature type="region of interest" description="Disordered" evidence="5">
    <location>
        <begin position="57"/>
        <end position="159"/>
    </location>
</feature>
<feature type="compositionally biased region" description="Acidic residues" evidence="5">
    <location>
        <begin position="57"/>
        <end position="67"/>
    </location>
</feature>
<keyword evidence="3" id="KW-1133">Transmembrane helix</keyword>
<evidence type="ECO:0000256" key="1">
    <source>
        <dbReference type="ARBA" id="ARBA00004167"/>
    </source>
</evidence>